<comment type="caution">
    <text evidence="8">The sequence shown here is derived from an EMBL/GenBank/DDBJ whole genome shotgun (WGS) entry which is preliminary data.</text>
</comment>
<comment type="similarity">
    <text evidence="6">Belongs to the binding-protein-dependent transport system permease family.</text>
</comment>
<dbReference type="Gene3D" id="1.10.3720.10">
    <property type="entry name" value="MetI-like"/>
    <property type="match status" value="1"/>
</dbReference>
<dbReference type="PANTHER" id="PTHR30177:SF4">
    <property type="entry name" value="OSMOPROTECTANT IMPORT PERMEASE PROTEIN OSMW"/>
    <property type="match status" value="1"/>
</dbReference>
<evidence type="ECO:0000256" key="1">
    <source>
        <dbReference type="ARBA" id="ARBA00004141"/>
    </source>
</evidence>
<reference evidence="8" key="1">
    <citation type="submission" date="2024-01" db="EMBL/GenBank/DDBJ databases">
        <title>First draft genome sequence data of TA4-1, the type strain of Gram-positive actinobacterium Streptomyces chiangmaiensis.</title>
        <authorList>
            <person name="Yasawong M."/>
            <person name="Nantapong N."/>
        </authorList>
    </citation>
    <scope>NUCLEOTIDE SEQUENCE</scope>
    <source>
        <strain evidence="8">TA4-1</strain>
    </source>
</reference>
<dbReference type="EMBL" id="JAYWVC010000164">
    <property type="protein sequence ID" value="MED7826556.1"/>
    <property type="molecule type" value="Genomic_DNA"/>
</dbReference>
<dbReference type="CDD" id="cd06261">
    <property type="entry name" value="TM_PBP2"/>
    <property type="match status" value="1"/>
</dbReference>
<keyword evidence="4 6" id="KW-1133">Transmembrane helix</keyword>
<dbReference type="InterPro" id="IPR000515">
    <property type="entry name" value="MetI-like"/>
</dbReference>
<feature type="transmembrane region" description="Helical" evidence="6">
    <location>
        <begin position="183"/>
        <end position="204"/>
    </location>
</feature>
<dbReference type="RefSeq" id="WP_329510951.1">
    <property type="nucleotide sequence ID" value="NZ_BAAAYZ010000202.1"/>
</dbReference>
<name>A0ABU7FR10_9ACTN</name>
<evidence type="ECO:0000256" key="5">
    <source>
        <dbReference type="ARBA" id="ARBA00023136"/>
    </source>
</evidence>
<evidence type="ECO:0000313" key="9">
    <source>
        <dbReference type="Proteomes" id="UP001333996"/>
    </source>
</evidence>
<evidence type="ECO:0000256" key="4">
    <source>
        <dbReference type="ARBA" id="ARBA00022989"/>
    </source>
</evidence>
<keyword evidence="2 6" id="KW-0813">Transport</keyword>
<keyword evidence="9" id="KW-1185">Reference proteome</keyword>
<organism evidence="8 9">
    <name type="scientific">Streptomyces chiangmaiensis</name>
    <dbReference type="NCBI Taxonomy" id="766497"/>
    <lineage>
        <taxon>Bacteria</taxon>
        <taxon>Bacillati</taxon>
        <taxon>Actinomycetota</taxon>
        <taxon>Actinomycetes</taxon>
        <taxon>Kitasatosporales</taxon>
        <taxon>Streptomycetaceae</taxon>
        <taxon>Streptomyces</taxon>
    </lineage>
</organism>
<evidence type="ECO:0000256" key="2">
    <source>
        <dbReference type="ARBA" id="ARBA00022448"/>
    </source>
</evidence>
<dbReference type="SUPFAM" id="SSF161098">
    <property type="entry name" value="MetI-like"/>
    <property type="match status" value="1"/>
</dbReference>
<dbReference type="PANTHER" id="PTHR30177">
    <property type="entry name" value="GLYCINE BETAINE/L-PROLINE TRANSPORT SYSTEM PERMEASE PROTEIN PROW"/>
    <property type="match status" value="1"/>
</dbReference>
<comment type="subcellular location">
    <subcellularLocation>
        <location evidence="6">Cell membrane</location>
        <topology evidence="6">Multi-pass membrane protein</topology>
    </subcellularLocation>
    <subcellularLocation>
        <location evidence="1">Membrane</location>
        <topology evidence="1">Multi-pass membrane protein</topology>
    </subcellularLocation>
</comment>
<gene>
    <name evidence="8" type="ORF">VXC91_32585</name>
</gene>
<evidence type="ECO:0000313" key="8">
    <source>
        <dbReference type="EMBL" id="MED7826556.1"/>
    </source>
</evidence>
<dbReference type="InterPro" id="IPR051204">
    <property type="entry name" value="ABC_transp_perm/SBD"/>
</dbReference>
<feature type="transmembrane region" description="Helical" evidence="6">
    <location>
        <begin position="55"/>
        <end position="77"/>
    </location>
</feature>
<keyword evidence="5 6" id="KW-0472">Membrane</keyword>
<evidence type="ECO:0000256" key="3">
    <source>
        <dbReference type="ARBA" id="ARBA00022692"/>
    </source>
</evidence>
<sequence>MSFWEYVDDRHHQLLVDACRHAGTVFPCTVVAAVLGVGIALAARGSERAGTLATAATGVFLTVPALALLGLLIPLMGPGPAPAATLLTLCGLLPIVRNSVLGLRAVDPSRVRAARVVGMARPARLVRVELPVAWPSILAGIRTSTRLLMGVAAITAYASGPGLGNEIRRGLGSPDGENALNQVLAGTLGIVALSLLFDAGYLLLGRLTIPGRPTAPAQPEEKRT</sequence>
<dbReference type="PROSITE" id="PS50928">
    <property type="entry name" value="ABC_TM1"/>
    <property type="match status" value="1"/>
</dbReference>
<dbReference type="InterPro" id="IPR035906">
    <property type="entry name" value="MetI-like_sf"/>
</dbReference>
<protein>
    <submittedName>
        <fullName evidence="8">ABC transporter permease subunit</fullName>
    </submittedName>
</protein>
<feature type="domain" description="ABC transmembrane type-1" evidence="7">
    <location>
        <begin position="18"/>
        <end position="201"/>
    </location>
</feature>
<dbReference type="Proteomes" id="UP001333996">
    <property type="component" value="Unassembled WGS sequence"/>
</dbReference>
<feature type="transmembrane region" description="Helical" evidence="6">
    <location>
        <begin position="24"/>
        <end position="43"/>
    </location>
</feature>
<keyword evidence="3 6" id="KW-0812">Transmembrane</keyword>
<evidence type="ECO:0000259" key="7">
    <source>
        <dbReference type="PROSITE" id="PS50928"/>
    </source>
</evidence>
<dbReference type="Pfam" id="PF00528">
    <property type="entry name" value="BPD_transp_1"/>
    <property type="match status" value="1"/>
</dbReference>
<accession>A0ABU7FR10</accession>
<proteinExistence type="inferred from homology"/>
<evidence type="ECO:0000256" key="6">
    <source>
        <dbReference type="RuleBase" id="RU363032"/>
    </source>
</evidence>